<name>A0AAE3WAH4_9ACTN</name>
<sequence length="118" mass="11986">MTDLPIYGFRPDLGGLLGLAVTVLLPLAVGLVTTRTTSAGIKAVLLLGLAAVKSVLEAWLQAVNTGVSFEAVPVVYATAVSFGIAVAAHLGLFKPAGLAAAAQQVGARDRRPQPAPLD</sequence>
<proteinExistence type="predicted"/>
<keyword evidence="1" id="KW-1133">Transmembrane helix</keyword>
<dbReference type="AlphaFoldDB" id="A0AAE3WAH4"/>
<evidence type="ECO:0000256" key="1">
    <source>
        <dbReference type="SAM" id="Phobius"/>
    </source>
</evidence>
<protein>
    <submittedName>
        <fullName evidence="2">Lysylphosphatidylglycerol synthetase-like protein (DUF2156 family)</fullName>
    </submittedName>
</protein>
<organism evidence="2 3">
    <name type="scientific">Catenuloplanes indicus</name>
    <dbReference type="NCBI Taxonomy" id="137267"/>
    <lineage>
        <taxon>Bacteria</taxon>
        <taxon>Bacillati</taxon>
        <taxon>Actinomycetota</taxon>
        <taxon>Actinomycetes</taxon>
        <taxon>Micromonosporales</taxon>
        <taxon>Micromonosporaceae</taxon>
        <taxon>Catenuloplanes</taxon>
    </lineage>
</organism>
<dbReference type="Proteomes" id="UP001240236">
    <property type="component" value="Unassembled WGS sequence"/>
</dbReference>
<evidence type="ECO:0000313" key="3">
    <source>
        <dbReference type="Proteomes" id="UP001240236"/>
    </source>
</evidence>
<keyword evidence="1" id="KW-0812">Transmembrane</keyword>
<comment type="caution">
    <text evidence="2">The sequence shown here is derived from an EMBL/GenBank/DDBJ whole genome shotgun (WGS) entry which is preliminary data.</text>
</comment>
<reference evidence="2 3" key="1">
    <citation type="submission" date="2023-07" db="EMBL/GenBank/DDBJ databases">
        <title>Sequencing the genomes of 1000 actinobacteria strains.</title>
        <authorList>
            <person name="Klenk H.-P."/>
        </authorList>
    </citation>
    <scope>NUCLEOTIDE SEQUENCE [LARGE SCALE GENOMIC DNA]</scope>
    <source>
        <strain evidence="2 3">DSM 44709</strain>
    </source>
</reference>
<keyword evidence="1" id="KW-0472">Membrane</keyword>
<keyword evidence="3" id="KW-1185">Reference proteome</keyword>
<feature type="transmembrane region" description="Helical" evidence="1">
    <location>
        <begin position="74"/>
        <end position="93"/>
    </location>
</feature>
<gene>
    <name evidence="2" type="ORF">J2S42_008387</name>
</gene>
<accession>A0AAE3WAH4</accession>
<dbReference type="EMBL" id="JAUSUZ010000002">
    <property type="protein sequence ID" value="MDQ0371639.1"/>
    <property type="molecule type" value="Genomic_DNA"/>
</dbReference>
<feature type="transmembrane region" description="Helical" evidence="1">
    <location>
        <begin position="44"/>
        <end position="62"/>
    </location>
</feature>
<dbReference type="RefSeq" id="WP_307249399.1">
    <property type="nucleotide sequence ID" value="NZ_JAUSUZ010000002.1"/>
</dbReference>
<evidence type="ECO:0000313" key="2">
    <source>
        <dbReference type="EMBL" id="MDQ0371639.1"/>
    </source>
</evidence>
<feature type="transmembrane region" description="Helical" evidence="1">
    <location>
        <begin position="13"/>
        <end position="32"/>
    </location>
</feature>